<accession>A0A0A6UF23</accession>
<dbReference type="eggNOG" id="ENOG5030CD0">
    <property type="taxonomic scope" value="Bacteria"/>
</dbReference>
<dbReference type="AlphaFoldDB" id="A0A0A6UF23"/>
<sequence length="315" mass="34685">MLRSLPIIAAMIEEVAGILAGQDFGTWSRADIERIAGAAGWSVQDGDYRLTIETGGPARVWSTKLSYGQDGFGYGEQTDLEITETCPADQLPALHTATLAAVTAVLGPPALVGGPHAFSFWRKPRVWLERDLRYRSVTLLVQPADPAENEEYSNAEYAEGWRPRHLWNAEPDVQSDAAGSLGGMMLYDGPEATTFDEFATGLRRLFMSFATDLTTLADYVPGVGWEIRPVDKSVNEEISGWFDEASINLQKIRFGTTDAEHIKLPLGAENGARAAETILGWVRGWAVTEPAAQLRHHCYVRPPVRLWARAGFRIP</sequence>
<protein>
    <submittedName>
        <fullName evidence="1">Uncharacterized protein</fullName>
    </submittedName>
</protein>
<proteinExistence type="predicted"/>
<reference evidence="1 2" key="1">
    <citation type="submission" date="2014-10" db="EMBL/GenBank/DDBJ databases">
        <title>Draft genome sequence of Actinoplanes utahensis NRRL 12052.</title>
        <authorList>
            <person name="Velasco-Bucheli B."/>
            <person name="del Cerro C."/>
            <person name="Hormigo D."/>
            <person name="Garcia J.L."/>
            <person name="Acebal C."/>
            <person name="Arroyo M."/>
            <person name="de la Mata I."/>
        </authorList>
    </citation>
    <scope>NUCLEOTIDE SEQUENCE [LARGE SCALE GENOMIC DNA]</scope>
    <source>
        <strain evidence="1 2">NRRL 12052</strain>
    </source>
</reference>
<comment type="caution">
    <text evidence="1">The sequence shown here is derived from an EMBL/GenBank/DDBJ whole genome shotgun (WGS) entry which is preliminary data.</text>
</comment>
<keyword evidence="2" id="KW-1185">Reference proteome</keyword>
<evidence type="ECO:0000313" key="1">
    <source>
        <dbReference type="EMBL" id="KHD74640.1"/>
    </source>
</evidence>
<name>A0A0A6UF23_ACTUT</name>
<evidence type="ECO:0000313" key="2">
    <source>
        <dbReference type="Proteomes" id="UP000054537"/>
    </source>
</evidence>
<dbReference type="EMBL" id="JRTT01000039">
    <property type="protein sequence ID" value="KHD74640.1"/>
    <property type="molecule type" value="Genomic_DNA"/>
</dbReference>
<dbReference type="Proteomes" id="UP000054537">
    <property type="component" value="Unassembled WGS sequence"/>
</dbReference>
<gene>
    <name evidence="1" type="ORF">MB27_27465</name>
</gene>
<organism evidence="1 2">
    <name type="scientific">Actinoplanes utahensis</name>
    <dbReference type="NCBI Taxonomy" id="1869"/>
    <lineage>
        <taxon>Bacteria</taxon>
        <taxon>Bacillati</taxon>
        <taxon>Actinomycetota</taxon>
        <taxon>Actinomycetes</taxon>
        <taxon>Micromonosporales</taxon>
        <taxon>Micromonosporaceae</taxon>
        <taxon>Actinoplanes</taxon>
    </lineage>
</organism>